<reference evidence="2 3" key="1">
    <citation type="submission" date="2018-10" db="EMBL/GenBank/DDBJ databases">
        <authorList>
            <person name="Li J."/>
        </authorList>
    </citation>
    <scope>NUCLEOTIDE SEQUENCE [LARGE SCALE GENOMIC DNA]</scope>
    <source>
        <strain evidence="2 3">IF 016277</strain>
    </source>
</reference>
<dbReference type="RefSeq" id="WP_121649301.1">
    <property type="nucleotide sequence ID" value="NZ_RCUX01000010.1"/>
</dbReference>
<organism evidence="2 3">
    <name type="scientific">Mycetocola tolaasinivorans</name>
    <dbReference type="NCBI Taxonomy" id="76635"/>
    <lineage>
        <taxon>Bacteria</taxon>
        <taxon>Bacillati</taxon>
        <taxon>Actinomycetota</taxon>
        <taxon>Actinomycetes</taxon>
        <taxon>Micrococcales</taxon>
        <taxon>Microbacteriaceae</taxon>
        <taxon>Mycetocola</taxon>
    </lineage>
</organism>
<evidence type="ECO:0000313" key="3">
    <source>
        <dbReference type="Proteomes" id="UP000272503"/>
    </source>
</evidence>
<gene>
    <name evidence="2" type="ORF">D9V32_12755</name>
</gene>
<dbReference type="AlphaFoldDB" id="A0A3L7A2L7"/>
<name>A0A3L7A2L7_9MICO</name>
<feature type="compositionally biased region" description="Basic and acidic residues" evidence="1">
    <location>
        <begin position="306"/>
        <end position="326"/>
    </location>
</feature>
<dbReference type="EMBL" id="RCUX01000010">
    <property type="protein sequence ID" value="RLP74553.1"/>
    <property type="molecule type" value="Genomic_DNA"/>
</dbReference>
<accession>A0A3L7A2L7</accession>
<comment type="caution">
    <text evidence="2">The sequence shown here is derived from an EMBL/GenBank/DDBJ whole genome shotgun (WGS) entry which is preliminary data.</text>
</comment>
<dbReference type="GO" id="GO:0030246">
    <property type="term" value="F:carbohydrate binding"/>
    <property type="evidence" value="ECO:0007669"/>
    <property type="project" value="InterPro"/>
</dbReference>
<feature type="compositionally biased region" description="Polar residues" evidence="1">
    <location>
        <begin position="329"/>
        <end position="341"/>
    </location>
</feature>
<dbReference type="InterPro" id="IPR027839">
    <property type="entry name" value="DUF4432"/>
</dbReference>
<dbReference type="OrthoDB" id="9791280at2"/>
<feature type="region of interest" description="Disordered" evidence="1">
    <location>
        <begin position="306"/>
        <end position="352"/>
    </location>
</feature>
<protein>
    <submittedName>
        <fullName evidence="2">DUF4432 family protein</fullName>
    </submittedName>
</protein>
<sequence>MILRGERLDRATVLDRVGDLDQLGSITAAEFSDGPARGSRVLQLRSACGLQVDVLPDRGLDLGAASHDGLPLAWHSPRGFAAPGLTEPGGFGWARGFGGGLLSTCGLSSIGLPSEDAGESHGLHGRIGSIPAQDVTSRRFWAGDDLVLEISGRVRETTLGGVGLELHRTISTVVGTGMLDIQDTVTNIGTVPAPVMFRHHINLGFPLVRDGDQIRLTPDMTAPVRSRDPLPATTQENWRTIVAPTPGAGEEVFQVSLNAERPRVELVDPVTGSARIGIDWDAATLPHLLVWKYPRAGMNVLALEPSSHDDHGRAAARARGDLHDLDPGAQTQFSTRISVYSSDAAERSTPNK</sequence>
<dbReference type="CDD" id="cd09023">
    <property type="entry name" value="Aldose_epim_Ec_c4013"/>
    <property type="match status" value="1"/>
</dbReference>
<proteinExistence type="predicted"/>
<dbReference type="Gene3D" id="2.70.98.10">
    <property type="match status" value="1"/>
</dbReference>
<dbReference type="Pfam" id="PF14486">
    <property type="entry name" value="DUF4432"/>
    <property type="match status" value="1"/>
</dbReference>
<evidence type="ECO:0000256" key="1">
    <source>
        <dbReference type="SAM" id="MobiDB-lite"/>
    </source>
</evidence>
<dbReference type="Proteomes" id="UP000272503">
    <property type="component" value="Unassembled WGS sequence"/>
</dbReference>
<dbReference type="InterPro" id="IPR014718">
    <property type="entry name" value="GH-type_carb-bd"/>
</dbReference>
<keyword evidence="3" id="KW-1185">Reference proteome</keyword>
<evidence type="ECO:0000313" key="2">
    <source>
        <dbReference type="EMBL" id="RLP74553.1"/>
    </source>
</evidence>